<feature type="compositionally biased region" description="Polar residues" evidence="3">
    <location>
        <begin position="579"/>
        <end position="600"/>
    </location>
</feature>
<feature type="region of interest" description="Disordered" evidence="3">
    <location>
        <begin position="99"/>
        <end position="238"/>
    </location>
</feature>
<feature type="compositionally biased region" description="Pro residues" evidence="3">
    <location>
        <begin position="129"/>
        <end position="144"/>
    </location>
</feature>
<gene>
    <name evidence="5" type="ORF">MENT_LOCUS14522</name>
</gene>
<feature type="compositionally biased region" description="Low complexity" evidence="3">
    <location>
        <begin position="617"/>
        <end position="626"/>
    </location>
</feature>
<dbReference type="EMBL" id="CAJEWN010000082">
    <property type="protein sequence ID" value="CAD2160902.1"/>
    <property type="molecule type" value="Genomic_DNA"/>
</dbReference>
<evidence type="ECO:0000313" key="6">
    <source>
        <dbReference type="Proteomes" id="UP000580250"/>
    </source>
</evidence>
<feature type="compositionally biased region" description="Polar residues" evidence="3">
    <location>
        <begin position="185"/>
        <end position="196"/>
    </location>
</feature>
<dbReference type="Pfam" id="PF17916">
    <property type="entry name" value="LID"/>
    <property type="match status" value="1"/>
</dbReference>
<evidence type="ECO:0000256" key="1">
    <source>
        <dbReference type="ARBA" id="ARBA00006928"/>
    </source>
</evidence>
<feature type="compositionally biased region" description="Low complexity" evidence="3">
    <location>
        <begin position="772"/>
        <end position="781"/>
    </location>
</feature>
<dbReference type="Proteomes" id="UP000580250">
    <property type="component" value="Unassembled WGS sequence"/>
</dbReference>
<dbReference type="PANTHER" id="PTHR10378">
    <property type="entry name" value="LIM DOMAIN-BINDING PROTEIN"/>
    <property type="match status" value="1"/>
</dbReference>
<name>A0A6V7UMZ0_MELEN</name>
<comment type="similarity">
    <text evidence="1 2">Belongs to the LDB family.</text>
</comment>
<feature type="region of interest" description="Disordered" evidence="3">
    <location>
        <begin position="500"/>
        <end position="658"/>
    </location>
</feature>
<dbReference type="InterPro" id="IPR041363">
    <property type="entry name" value="LID"/>
</dbReference>
<sequence>MPRRKNVDGDSAATNVKQPRVRKKKETPSICSTPSVDGGGMKLEPPLHQAMIGGGFPPGCGPGGGGGPMDGHHGIPPHMLHHLQHQGLPNGVAGGPQQLDEGPNGMGGPGFCNPQGPPFDFYQQGPPQGGGPPGMPPHFVPPMPMFGDGQPSGPPPQMMMQQPQSVQGPPVSSMGGPLPPGSSGQQFHPGQVQSPHLQMVPPMHPHHSGAPNQPGPISTPQGPPPQQMPPQPHQLPLPPHPMFPGPFPRMLFPPPSIPQPPFLEFRLQEMNRRLYSFHSQFQQATSESHEQWWDAFSQEFFDDLGSMAFYMQEYSAEQGGFLLKRFTISRHFIPRFFRSLFSNGINQLRFDLRSPAQEFVEPIRITPEAFGCCALNCENLLMGTSHEKPLQVQVQTECRLFIRFAPFNPACGYRIREWSIELRSCQEFYANGIQPLGDRKSTCLGLPLQTLSEMKMWQMMDQMQPIVERAKEMNQTPKDALHQLVAERIEMERERMAVVAASGSHTQTPPHNQNNANFISANGQPQMMGIMGGGAGMGPPQMPPPSMGAMQPPANTNASSSAEEPKPKPKRTRQRKANVANSSMAATSGCATTPSSSMAANCSPPKGKKSMGSNSNLAAAGQQTPPAGMPPMGPGGFPLGPPGQFHPLGGVPPPGQYHHDVLTVGEPLMMGCEYGEQDERQISRVENTAFSAMNLPPSTSGAGGMMLPPPGLSTASGVSIAMSSGGPIPGGHQQQILENSSLLSDFDIHSQQQQQQQMNSTSGLWPPPPQTSSIDSAAASAGSDQWELKCAKV</sequence>
<comment type="caution">
    <text evidence="5">The sequence shown here is derived from an EMBL/GenBank/DDBJ whole genome shotgun (WGS) entry which is preliminary data.</text>
</comment>
<dbReference type="PROSITE" id="PS51957">
    <property type="entry name" value="LID"/>
    <property type="match status" value="1"/>
</dbReference>
<dbReference type="GO" id="GO:0030274">
    <property type="term" value="F:LIM domain binding"/>
    <property type="evidence" value="ECO:0007669"/>
    <property type="project" value="UniProtKB-UniRule"/>
</dbReference>
<evidence type="ECO:0000313" key="5">
    <source>
        <dbReference type="EMBL" id="CAD2160902.1"/>
    </source>
</evidence>
<organism evidence="5 6">
    <name type="scientific">Meloidogyne enterolobii</name>
    <name type="common">Root-knot nematode worm</name>
    <name type="synonym">Meloidogyne mayaguensis</name>
    <dbReference type="NCBI Taxonomy" id="390850"/>
    <lineage>
        <taxon>Eukaryota</taxon>
        <taxon>Metazoa</taxon>
        <taxon>Ecdysozoa</taxon>
        <taxon>Nematoda</taxon>
        <taxon>Chromadorea</taxon>
        <taxon>Rhabditida</taxon>
        <taxon>Tylenchina</taxon>
        <taxon>Tylenchomorpha</taxon>
        <taxon>Tylenchoidea</taxon>
        <taxon>Meloidogynidae</taxon>
        <taxon>Meloidogyninae</taxon>
        <taxon>Meloidogyne</taxon>
    </lineage>
</organism>
<evidence type="ECO:0000256" key="3">
    <source>
        <dbReference type="SAM" id="MobiDB-lite"/>
    </source>
</evidence>
<feature type="domain" description="LIM interaction" evidence="4">
    <location>
        <begin position="660"/>
        <end position="699"/>
    </location>
</feature>
<feature type="compositionally biased region" description="Polar residues" evidence="3">
    <location>
        <begin position="503"/>
        <end position="522"/>
    </location>
</feature>
<reference evidence="5 6" key="1">
    <citation type="submission" date="2020-08" db="EMBL/GenBank/DDBJ databases">
        <authorList>
            <person name="Koutsovoulos G."/>
            <person name="Danchin GJ E."/>
        </authorList>
    </citation>
    <scope>NUCLEOTIDE SEQUENCE [LARGE SCALE GENOMIC DNA]</scope>
</reference>
<proteinExistence type="inferred from homology"/>
<dbReference type="InterPro" id="IPR029005">
    <property type="entry name" value="LIM-bd/SEUSS"/>
</dbReference>
<dbReference type="AlphaFoldDB" id="A0A6V7UMZ0"/>
<evidence type="ECO:0000256" key="2">
    <source>
        <dbReference type="PROSITE-ProRule" id="PRU01302"/>
    </source>
</evidence>
<feature type="compositionally biased region" description="Pro residues" evidence="3">
    <location>
        <begin position="221"/>
        <end position="238"/>
    </location>
</feature>
<feature type="region of interest" description="Disordered" evidence="3">
    <location>
        <begin position="748"/>
        <end position="781"/>
    </location>
</feature>
<feature type="region of interest" description="Disordered" evidence="3">
    <location>
        <begin position="1"/>
        <end position="41"/>
    </location>
</feature>
<dbReference type="OrthoDB" id="774557at2759"/>
<accession>A0A6V7UMZ0</accession>
<dbReference type="Pfam" id="PF01803">
    <property type="entry name" value="LIM_bind"/>
    <property type="match status" value="1"/>
</dbReference>
<protein>
    <recommendedName>
        <fullName evidence="4">LIM interaction domain-containing protein</fullName>
    </recommendedName>
</protein>
<feature type="compositionally biased region" description="Low complexity" evidence="3">
    <location>
        <begin position="158"/>
        <end position="184"/>
    </location>
</feature>
<evidence type="ECO:0000259" key="4">
    <source>
        <dbReference type="PROSITE" id="PS51957"/>
    </source>
</evidence>